<accession>A0AAD4FCS5</accession>
<organism evidence="25 26">
    <name type="scientific">Alternaria panax</name>
    <dbReference type="NCBI Taxonomy" id="48097"/>
    <lineage>
        <taxon>Eukaryota</taxon>
        <taxon>Fungi</taxon>
        <taxon>Dikarya</taxon>
        <taxon>Ascomycota</taxon>
        <taxon>Pezizomycotina</taxon>
        <taxon>Dothideomycetes</taxon>
        <taxon>Pleosporomycetidae</taxon>
        <taxon>Pleosporales</taxon>
        <taxon>Pleosporineae</taxon>
        <taxon>Pleosporaceae</taxon>
        <taxon>Alternaria</taxon>
        <taxon>Alternaria sect. Panax</taxon>
    </lineage>
</organism>
<keyword evidence="9" id="KW-0347">Helicase</keyword>
<dbReference type="GO" id="GO:0051536">
    <property type="term" value="F:iron-sulfur cluster binding"/>
    <property type="evidence" value="ECO:0007669"/>
    <property type="project" value="UniProtKB-KW"/>
</dbReference>
<dbReference type="InterPro" id="IPR013020">
    <property type="entry name" value="Rad3/Chl1-like"/>
</dbReference>
<keyword evidence="6" id="KW-0479">Metal-binding</keyword>
<dbReference type="InterPro" id="IPR027417">
    <property type="entry name" value="P-loop_NTPase"/>
</dbReference>
<dbReference type="GO" id="GO:0003677">
    <property type="term" value="F:DNA binding"/>
    <property type="evidence" value="ECO:0007669"/>
    <property type="project" value="UniProtKB-KW"/>
</dbReference>
<evidence type="ECO:0000256" key="19">
    <source>
        <dbReference type="ARBA" id="ARBA00044998"/>
    </source>
</evidence>
<dbReference type="SUPFAM" id="SSF52540">
    <property type="entry name" value="P-loop containing nucleoside triphosphate hydrolases"/>
    <property type="match status" value="1"/>
</dbReference>
<evidence type="ECO:0000256" key="2">
    <source>
        <dbReference type="ARBA" id="ARBA00004123"/>
    </source>
</evidence>
<dbReference type="EMBL" id="JAANER010000009">
    <property type="protein sequence ID" value="KAG9186423.1"/>
    <property type="molecule type" value="Genomic_DNA"/>
</dbReference>
<comment type="function">
    <text evidence="21">ATP-dependent DNA helicase important for chromosome transmission and normal cell cycle progression in G(2)/M. May have a role in changing DNA topology to allow the loading of proteins involved in maintaining sister chromatid cohesion in the vicinity of the centromeres. Has a specific role in chromosome segregation during meiosis II.</text>
</comment>
<evidence type="ECO:0000256" key="18">
    <source>
        <dbReference type="ARBA" id="ARBA00044969"/>
    </source>
</evidence>
<comment type="subcellular location">
    <subcellularLocation>
        <location evidence="2">Nucleus</location>
    </subcellularLocation>
</comment>
<dbReference type="PROSITE" id="PS51193">
    <property type="entry name" value="HELICASE_ATP_BIND_2"/>
    <property type="match status" value="1"/>
</dbReference>
<keyword evidence="10" id="KW-0067">ATP-binding</keyword>
<dbReference type="PROSITE" id="PS00690">
    <property type="entry name" value="DEAH_ATP_HELICASE"/>
    <property type="match status" value="1"/>
</dbReference>
<evidence type="ECO:0000256" key="3">
    <source>
        <dbReference type="ARBA" id="ARBA00008435"/>
    </source>
</evidence>
<dbReference type="GO" id="GO:0043139">
    <property type="term" value="F:5'-3' DNA helicase activity"/>
    <property type="evidence" value="ECO:0007669"/>
    <property type="project" value="UniProtKB-EC"/>
</dbReference>
<evidence type="ECO:0000313" key="26">
    <source>
        <dbReference type="Proteomes" id="UP001199106"/>
    </source>
</evidence>
<dbReference type="InterPro" id="IPR045028">
    <property type="entry name" value="DinG/Rad3-like"/>
</dbReference>
<keyword evidence="7" id="KW-0547">Nucleotide-binding</keyword>
<keyword evidence="26" id="KW-1185">Reference proteome</keyword>
<dbReference type="Proteomes" id="UP001199106">
    <property type="component" value="Unassembled WGS sequence"/>
</dbReference>
<dbReference type="GO" id="GO:0006139">
    <property type="term" value="P:nucleobase-containing compound metabolic process"/>
    <property type="evidence" value="ECO:0007669"/>
    <property type="project" value="InterPro"/>
</dbReference>
<evidence type="ECO:0000259" key="24">
    <source>
        <dbReference type="PROSITE" id="PS51193"/>
    </source>
</evidence>
<dbReference type="GO" id="GO:0005634">
    <property type="term" value="C:nucleus"/>
    <property type="evidence" value="ECO:0007669"/>
    <property type="project" value="UniProtKB-SubCell"/>
</dbReference>
<keyword evidence="8 25" id="KW-0378">Hydrolase</keyword>
<keyword evidence="16" id="KW-0131">Cell cycle</keyword>
<sequence>MAPTNDKRDFHHPYTPYDIQNEFMGALYTCLEDGKVGIFESPTGTGKSLSLICGSLTWLRDHKRRTFEEGFTADTANSEEPSWIIEHAKKQRRQEALRRKQDLNDRIAKIKAKEKRAKERYESGEPKYKRQKTAAGGGDGDDEAQFALDDYESDDESGKRARGGTFDDAGLSAETQALIASLGYTADAFKDDDEKAPDDTKIFFCSRTHSQLTQFSSELGRVKMPPTFAPDDELDDNGVDTLVEDVKHITLGSRKNLCINDKVNKLGSATAINERCLELQQNTKIKSRCQHMPTKESEPLVNNFRDHALAKIRDIEDLGALGKKLGVCPYYASRPATKYCEIVTLPYPLLLQRTAREALGLSLKDHIVIIDEAHNLMDAIAGIYSVSVTLDQVEQARAQLTAYLQKFRNKLKGKNRVYVAQTVRILDSMIAYLQLIDGNAKARDGLVDMAAIMSGKGVDQINIYKLNTYLQESRLARKVDGYTVFADQAENGSAQTSITKSARVGPRHTVPVLMHVQSFLLSLMNPSNEGRFFYSKEEALGMTLRYMLLDPTYHFKDIVEEARAVVLAGGTMSPMSDYEQHLLSYLDPSKIMTLSCGHIIPPSNLLAAPIVRATSGADFDFTFENRNKESTMIDLANAILTFSQHIPDGVVVFFPSHNFLDACIAAWKRIKLPSSASTFWDSFTRTKPVFLEQRSHQEPSNQPPSAKEATVDSVLTAYSAAIASCSGRGALLFAVIGGTLSEGINFSDTLGRGVVVVGLPFPNPHSAEWKAKMQYISAKSAKSGGGGKAAAREFYENACMRAVNQRYGSKRIQDKLPKWIRGSLTGGLGVSDVGGKLDGFFASKK</sequence>
<dbReference type="EC" id="5.6.2.3" evidence="18"/>
<evidence type="ECO:0000256" key="12">
    <source>
        <dbReference type="ARBA" id="ARBA00023014"/>
    </source>
</evidence>
<keyword evidence="13" id="KW-0238">DNA-binding</keyword>
<comment type="catalytic activity">
    <reaction evidence="22">
        <text>ATP + H2O = ADP + phosphate + H(+)</text>
        <dbReference type="Rhea" id="RHEA:13065"/>
        <dbReference type="ChEBI" id="CHEBI:15377"/>
        <dbReference type="ChEBI" id="CHEBI:15378"/>
        <dbReference type="ChEBI" id="CHEBI:30616"/>
        <dbReference type="ChEBI" id="CHEBI:43474"/>
        <dbReference type="ChEBI" id="CHEBI:456216"/>
        <dbReference type="EC" id="5.6.2.3"/>
    </reaction>
</comment>
<dbReference type="Pfam" id="PF13307">
    <property type="entry name" value="Helicase_C_2"/>
    <property type="match status" value="1"/>
</dbReference>
<feature type="domain" description="Helicase ATP-binding" evidence="24">
    <location>
        <begin position="6"/>
        <end position="421"/>
    </location>
</feature>
<dbReference type="InterPro" id="IPR006555">
    <property type="entry name" value="ATP-dep_Helicase_C"/>
</dbReference>
<dbReference type="InterPro" id="IPR006554">
    <property type="entry name" value="Helicase-like_DEXD_c2"/>
</dbReference>
<dbReference type="GO" id="GO:0006974">
    <property type="term" value="P:DNA damage response"/>
    <property type="evidence" value="ECO:0007669"/>
    <property type="project" value="UniProtKB-ARBA"/>
</dbReference>
<dbReference type="PANTHER" id="PTHR11472">
    <property type="entry name" value="DNA REPAIR DEAD HELICASE RAD3/XP-D SUBFAMILY MEMBER"/>
    <property type="match status" value="1"/>
</dbReference>
<comment type="cofactor">
    <cofactor evidence="1">
        <name>[4Fe-4S] cluster</name>
        <dbReference type="ChEBI" id="CHEBI:49883"/>
    </cofactor>
</comment>
<name>A0AAD4FCS5_9PLEO</name>
<evidence type="ECO:0000256" key="23">
    <source>
        <dbReference type="SAM" id="MobiDB-lite"/>
    </source>
</evidence>
<evidence type="ECO:0000256" key="10">
    <source>
        <dbReference type="ARBA" id="ARBA00022840"/>
    </source>
</evidence>
<evidence type="ECO:0000256" key="15">
    <source>
        <dbReference type="ARBA" id="ARBA00023242"/>
    </source>
</evidence>
<dbReference type="PANTHER" id="PTHR11472:SF41">
    <property type="entry name" value="ATP-DEPENDENT DNA HELICASE DDX11-RELATED"/>
    <property type="match status" value="1"/>
</dbReference>
<keyword evidence="11" id="KW-0408">Iron</keyword>
<dbReference type="SMART" id="SM00491">
    <property type="entry name" value="HELICc2"/>
    <property type="match status" value="1"/>
</dbReference>
<evidence type="ECO:0000256" key="7">
    <source>
        <dbReference type="ARBA" id="ARBA00022741"/>
    </source>
</evidence>
<evidence type="ECO:0000256" key="17">
    <source>
        <dbReference type="ARBA" id="ARBA00029709"/>
    </source>
</evidence>
<evidence type="ECO:0000256" key="6">
    <source>
        <dbReference type="ARBA" id="ARBA00022723"/>
    </source>
</evidence>
<keyword evidence="12" id="KW-0411">Iron-sulfur</keyword>
<evidence type="ECO:0000256" key="21">
    <source>
        <dbReference type="ARBA" id="ARBA00045702"/>
    </source>
</evidence>
<dbReference type="Gene3D" id="3.40.50.300">
    <property type="entry name" value="P-loop containing nucleotide triphosphate hydrolases"/>
    <property type="match status" value="3"/>
</dbReference>
<dbReference type="FunFam" id="3.40.50.300:FF:002774">
    <property type="entry name" value="ATP-dependent DNA helicase chl1"/>
    <property type="match status" value="1"/>
</dbReference>
<evidence type="ECO:0000256" key="8">
    <source>
        <dbReference type="ARBA" id="ARBA00022801"/>
    </source>
</evidence>
<reference evidence="25" key="1">
    <citation type="submission" date="2021-07" db="EMBL/GenBank/DDBJ databases">
        <title>Genome Resource of American Ginseng Black Spot Pathogen Alternaria panax.</title>
        <authorList>
            <person name="Qiu C."/>
            <person name="Wang W."/>
            <person name="Liu Z."/>
        </authorList>
    </citation>
    <scope>NUCLEOTIDE SEQUENCE</scope>
    <source>
        <strain evidence="25">BNCC115425</strain>
    </source>
</reference>
<dbReference type="InterPro" id="IPR010614">
    <property type="entry name" value="RAD3-like_helicase_DEAD"/>
</dbReference>
<evidence type="ECO:0000256" key="5">
    <source>
        <dbReference type="ARBA" id="ARBA00017386"/>
    </source>
</evidence>
<evidence type="ECO:0000256" key="9">
    <source>
        <dbReference type="ARBA" id="ARBA00022806"/>
    </source>
</evidence>
<keyword evidence="15" id="KW-0539">Nucleus</keyword>
<dbReference type="GO" id="GO:0005524">
    <property type="term" value="F:ATP binding"/>
    <property type="evidence" value="ECO:0007669"/>
    <property type="project" value="UniProtKB-KW"/>
</dbReference>
<dbReference type="GO" id="GO:0046872">
    <property type="term" value="F:metal ion binding"/>
    <property type="evidence" value="ECO:0007669"/>
    <property type="project" value="UniProtKB-KW"/>
</dbReference>
<dbReference type="Pfam" id="PF06733">
    <property type="entry name" value="DEAD_2"/>
    <property type="match status" value="1"/>
</dbReference>
<proteinExistence type="inferred from homology"/>
<dbReference type="GO" id="GO:0034085">
    <property type="term" value="P:establishment of sister chromatid cohesion"/>
    <property type="evidence" value="ECO:0007669"/>
    <property type="project" value="TreeGrafter"/>
</dbReference>
<comment type="similarity">
    <text evidence="3">Belongs to the DEAD box helicase family. DEAH subfamily. DDX11/CHL1 sub-subfamily.</text>
</comment>
<dbReference type="GO" id="GO:0016818">
    <property type="term" value="F:hydrolase activity, acting on acid anhydrides, in phosphorus-containing anhydrides"/>
    <property type="evidence" value="ECO:0007669"/>
    <property type="project" value="InterPro"/>
</dbReference>
<evidence type="ECO:0000256" key="22">
    <source>
        <dbReference type="ARBA" id="ARBA00048954"/>
    </source>
</evidence>
<dbReference type="InterPro" id="IPR014013">
    <property type="entry name" value="Helic_SF1/SF2_ATP-bd_DinG/Rad3"/>
</dbReference>
<evidence type="ECO:0000256" key="14">
    <source>
        <dbReference type="ARBA" id="ARBA00023235"/>
    </source>
</evidence>
<feature type="compositionally biased region" description="Basic and acidic residues" evidence="23">
    <location>
        <begin position="116"/>
        <end position="128"/>
    </location>
</feature>
<evidence type="ECO:0000256" key="11">
    <source>
        <dbReference type="ARBA" id="ARBA00023004"/>
    </source>
</evidence>
<protein>
    <recommendedName>
        <fullName evidence="5">ATP-dependent DNA helicase CHL1</fullName>
        <ecNumber evidence="18">5.6.2.3</ecNumber>
    </recommendedName>
    <alternativeName>
        <fullName evidence="4">ATP-dependent DNA helicase chl1</fullName>
    </alternativeName>
    <alternativeName>
        <fullName evidence="17">Chromosome loss protein 1</fullName>
    </alternativeName>
    <alternativeName>
        <fullName evidence="19 20">DNA 5'-3' helicase CHL1</fullName>
    </alternativeName>
</protein>
<evidence type="ECO:0000256" key="1">
    <source>
        <dbReference type="ARBA" id="ARBA00001966"/>
    </source>
</evidence>
<evidence type="ECO:0000256" key="16">
    <source>
        <dbReference type="ARBA" id="ARBA00023306"/>
    </source>
</evidence>
<dbReference type="SMART" id="SM00488">
    <property type="entry name" value="DEXDc2"/>
    <property type="match status" value="1"/>
</dbReference>
<dbReference type="InterPro" id="IPR002464">
    <property type="entry name" value="DNA/RNA_helicase_DEAH_CS"/>
</dbReference>
<evidence type="ECO:0000256" key="13">
    <source>
        <dbReference type="ARBA" id="ARBA00023125"/>
    </source>
</evidence>
<comment type="caution">
    <text evidence="25">The sequence shown here is derived from an EMBL/GenBank/DDBJ whole genome shotgun (WGS) entry which is preliminary data.</text>
</comment>
<keyword evidence="14" id="KW-0413">Isomerase</keyword>
<evidence type="ECO:0000256" key="4">
    <source>
        <dbReference type="ARBA" id="ARBA00016387"/>
    </source>
</evidence>
<dbReference type="NCBIfam" id="TIGR00604">
    <property type="entry name" value="rad3"/>
    <property type="match status" value="1"/>
</dbReference>
<gene>
    <name evidence="25" type="ORF">G6011_02979</name>
</gene>
<feature type="region of interest" description="Disordered" evidence="23">
    <location>
        <begin position="113"/>
        <end position="145"/>
    </location>
</feature>
<dbReference type="AlphaFoldDB" id="A0AAD4FCS5"/>
<evidence type="ECO:0000313" key="25">
    <source>
        <dbReference type="EMBL" id="KAG9186423.1"/>
    </source>
</evidence>
<evidence type="ECO:0000256" key="20">
    <source>
        <dbReference type="ARBA" id="ARBA00045008"/>
    </source>
</evidence>